<evidence type="ECO:0000313" key="2">
    <source>
        <dbReference type="EMBL" id="CAK0812009.1"/>
    </source>
</evidence>
<evidence type="ECO:0000256" key="1">
    <source>
        <dbReference type="SAM" id="MobiDB-lite"/>
    </source>
</evidence>
<proteinExistence type="predicted"/>
<name>A0ABN9QZZ2_9DINO</name>
<accession>A0ABN9QZZ2</accession>
<protein>
    <submittedName>
        <fullName evidence="2">Uncharacterized protein</fullName>
    </submittedName>
</protein>
<dbReference type="InterPro" id="IPR013762">
    <property type="entry name" value="Integrase-like_cat_sf"/>
</dbReference>
<dbReference type="Proteomes" id="UP001189429">
    <property type="component" value="Unassembled WGS sequence"/>
</dbReference>
<organism evidence="2 3">
    <name type="scientific">Prorocentrum cordatum</name>
    <dbReference type="NCBI Taxonomy" id="2364126"/>
    <lineage>
        <taxon>Eukaryota</taxon>
        <taxon>Sar</taxon>
        <taxon>Alveolata</taxon>
        <taxon>Dinophyceae</taxon>
        <taxon>Prorocentrales</taxon>
        <taxon>Prorocentraceae</taxon>
        <taxon>Prorocentrum</taxon>
    </lineage>
</organism>
<gene>
    <name evidence="2" type="ORF">PCOR1329_LOCUS16430</name>
</gene>
<evidence type="ECO:0000313" key="3">
    <source>
        <dbReference type="Proteomes" id="UP001189429"/>
    </source>
</evidence>
<feature type="region of interest" description="Disordered" evidence="1">
    <location>
        <begin position="187"/>
        <end position="210"/>
    </location>
</feature>
<feature type="compositionally biased region" description="Low complexity" evidence="1">
    <location>
        <begin position="188"/>
        <end position="210"/>
    </location>
</feature>
<dbReference type="EMBL" id="CAUYUJ010005036">
    <property type="protein sequence ID" value="CAK0812009.1"/>
    <property type="molecule type" value="Genomic_DNA"/>
</dbReference>
<sequence length="554" mass="59389">MSSHAERRAQRLRSAVVNAVSAKEFERLPGLLKQIAALTPTASLWCATGNGHLEADRRLWGLAGTRCQVMGQLLASKWKSAVKGTQRKRTAEDVMTKPLGGLKALPFLEAVRSIESALPEYVPGGLGETVVHRCAVVLVLHCFRQVLHVEGVDINDLDSLHMGPAEKSMAKHLAESVEAHAKRRRSLRASSSLIGPSSSSATLSSQGAIAPAGGPPAAAADVAVELSSFSSGQSRVRLGELFAAWGADGVGATLTPKQAVEKLGIARAQGGPVQELMQAKAAALRLQANRTWPIFRNPYTAANYVGSVLWTCVHLGLSTEWYTEAVKLTLKGAKMVHVAATGGTKRVSQIMNETVVSQLVKLAHFSGEAEVGIIWLLAWEFLLRVQSEAVGLQAGQAAEADKLPDGRHSAVWVEDGQYLVLRLRRRKNRPQGSVLRRACTCRSSSIVPCVVHAAWRILANKAPGDRLWAGTPAVLLAKMRRLLAQLRVQEAEQYTFKAFRAGRATALAAAGKSVGSILTAGEWRSAAFLAYVDEDIVDKAQLLNAALEESGGEL</sequence>
<keyword evidence="3" id="KW-1185">Reference proteome</keyword>
<dbReference type="Gene3D" id="1.10.443.10">
    <property type="entry name" value="Intergrase catalytic core"/>
    <property type="match status" value="1"/>
</dbReference>
<reference evidence="2" key="1">
    <citation type="submission" date="2023-10" db="EMBL/GenBank/DDBJ databases">
        <authorList>
            <person name="Chen Y."/>
            <person name="Shah S."/>
            <person name="Dougan E. K."/>
            <person name="Thang M."/>
            <person name="Chan C."/>
        </authorList>
    </citation>
    <scope>NUCLEOTIDE SEQUENCE [LARGE SCALE GENOMIC DNA]</scope>
</reference>
<comment type="caution">
    <text evidence="2">The sequence shown here is derived from an EMBL/GenBank/DDBJ whole genome shotgun (WGS) entry which is preliminary data.</text>
</comment>